<dbReference type="RefSeq" id="WP_055726543.1">
    <property type="nucleotide sequence ID" value="NZ_FUYX01000007.1"/>
</dbReference>
<dbReference type="HAMAP" id="MF_00676">
    <property type="entry name" value="UPF0260"/>
    <property type="match status" value="1"/>
</dbReference>
<dbReference type="STRING" id="53254.SAMN05660750_02962"/>
<sequence>MTQKPPKDQPYWRTTPLEEMSPEQWEALCDGCGRCCLVKLEDEDSGRIFATDVGCRLFDAGTCRCRDYPNRSREVPDCVTLTPEQVRTLPWLPPTCAYRLVAEGRDLPWWHPLVSGDPETVVAAGVSVRGRVFASEDDLPVDDLAERVVNWPLRWPRAARGKGEPGSGRGR</sequence>
<comment type="similarity">
    <text evidence="1">Belongs to the UPF0260 family.</text>
</comment>
<proteinExistence type="inferred from homology"/>
<evidence type="ECO:0000313" key="3">
    <source>
        <dbReference type="EMBL" id="SKB90839.1"/>
    </source>
</evidence>
<keyword evidence="4" id="KW-1185">Reference proteome</keyword>
<dbReference type="Proteomes" id="UP000190130">
    <property type="component" value="Unassembled WGS sequence"/>
</dbReference>
<reference evidence="2 4" key="1">
    <citation type="submission" date="2015-10" db="EMBL/GenBank/DDBJ databases">
        <title>Draft genome of Bosea thiooxidans.</title>
        <authorList>
            <person name="Wang X."/>
        </authorList>
    </citation>
    <scope>NUCLEOTIDE SEQUENCE [LARGE SCALE GENOMIC DNA]</scope>
    <source>
        <strain evidence="2 4">CGMCC 9174</strain>
    </source>
</reference>
<dbReference type="EMBL" id="LMAR01000004">
    <property type="protein sequence ID" value="KQK32168.1"/>
    <property type="molecule type" value="Genomic_DNA"/>
</dbReference>
<dbReference type="PANTHER" id="PTHR37421:SF1">
    <property type="entry name" value="UPF0260 PROTEIN YCGN"/>
    <property type="match status" value="1"/>
</dbReference>
<accession>A0A0Q3IB49</accession>
<dbReference type="NCBIfam" id="NF003501">
    <property type="entry name" value="PRK05170.1-5"/>
    <property type="match status" value="1"/>
</dbReference>
<dbReference type="EMBL" id="FUYX01000007">
    <property type="protein sequence ID" value="SKB90839.1"/>
    <property type="molecule type" value="Genomic_DNA"/>
</dbReference>
<dbReference type="Proteomes" id="UP000051562">
    <property type="component" value="Unassembled WGS sequence"/>
</dbReference>
<dbReference type="InterPro" id="IPR008228">
    <property type="entry name" value="UCP006173"/>
</dbReference>
<evidence type="ECO:0000313" key="5">
    <source>
        <dbReference type="Proteomes" id="UP000190130"/>
    </source>
</evidence>
<name>A0A0Q3IB49_9HYPH</name>
<dbReference type="OrthoDB" id="9786855at2"/>
<dbReference type="AlphaFoldDB" id="A0A0Q3IB49"/>
<dbReference type="InterPro" id="IPR005358">
    <property type="entry name" value="Puta_zinc/iron-chelating_dom"/>
</dbReference>
<evidence type="ECO:0000313" key="4">
    <source>
        <dbReference type="Proteomes" id="UP000051562"/>
    </source>
</evidence>
<gene>
    <name evidence="2" type="ORF">ARD30_07485</name>
    <name evidence="3" type="ORF">SAMN05660750_02962</name>
</gene>
<dbReference type="Pfam" id="PF03692">
    <property type="entry name" value="CxxCxxCC"/>
    <property type="match status" value="1"/>
</dbReference>
<evidence type="ECO:0000256" key="1">
    <source>
        <dbReference type="HAMAP-Rule" id="MF_00676"/>
    </source>
</evidence>
<dbReference type="PANTHER" id="PTHR37421">
    <property type="entry name" value="UPF0260 PROTEIN YCGN"/>
    <property type="match status" value="1"/>
</dbReference>
<organism evidence="2 4">
    <name type="scientific">Bosea thiooxidans</name>
    <dbReference type="NCBI Taxonomy" id="53254"/>
    <lineage>
        <taxon>Bacteria</taxon>
        <taxon>Pseudomonadati</taxon>
        <taxon>Pseudomonadota</taxon>
        <taxon>Alphaproteobacteria</taxon>
        <taxon>Hyphomicrobiales</taxon>
        <taxon>Boseaceae</taxon>
        <taxon>Bosea</taxon>
    </lineage>
</organism>
<reference evidence="3 5" key="2">
    <citation type="submission" date="2017-02" db="EMBL/GenBank/DDBJ databases">
        <authorList>
            <person name="Peterson S.W."/>
        </authorList>
    </citation>
    <scope>NUCLEOTIDE SEQUENCE [LARGE SCALE GENOMIC DNA]</scope>
    <source>
        <strain evidence="3 5">DSM 9653</strain>
    </source>
</reference>
<evidence type="ECO:0000313" key="2">
    <source>
        <dbReference type="EMBL" id="KQK32168.1"/>
    </source>
</evidence>
<protein>
    <recommendedName>
        <fullName evidence="1">UPF0260 protein ARD30_07485</fullName>
    </recommendedName>
</protein>
<dbReference type="PIRSF" id="PIRSF006173">
    <property type="entry name" value="UCP006173"/>
    <property type="match status" value="1"/>
</dbReference>
<dbReference type="NCBIfam" id="NF003507">
    <property type="entry name" value="PRK05170.2-5"/>
    <property type="match status" value="1"/>
</dbReference>